<protein>
    <submittedName>
        <fullName evidence="1">Uncharacterized protein</fullName>
    </submittedName>
</protein>
<comment type="caution">
    <text evidence="1">The sequence shown here is derived from an EMBL/GenBank/DDBJ whole genome shotgun (WGS) entry which is preliminary data.</text>
</comment>
<organism evidence="1 2">
    <name type="scientific">Olivibacter ginsenosidimutans</name>
    <dbReference type="NCBI Taxonomy" id="1176537"/>
    <lineage>
        <taxon>Bacteria</taxon>
        <taxon>Pseudomonadati</taxon>
        <taxon>Bacteroidota</taxon>
        <taxon>Sphingobacteriia</taxon>
        <taxon>Sphingobacteriales</taxon>
        <taxon>Sphingobacteriaceae</taxon>
        <taxon>Olivibacter</taxon>
    </lineage>
</organism>
<reference evidence="2" key="1">
    <citation type="journal article" date="2019" name="Int. J. Syst. Evol. Microbiol.">
        <title>The Global Catalogue of Microorganisms (GCM) 10K type strain sequencing project: providing services to taxonomists for standard genome sequencing and annotation.</title>
        <authorList>
            <consortium name="The Broad Institute Genomics Platform"/>
            <consortium name="The Broad Institute Genome Sequencing Center for Infectious Disease"/>
            <person name="Wu L."/>
            <person name="Ma J."/>
        </authorList>
    </citation>
    <scope>NUCLEOTIDE SEQUENCE [LARGE SCALE GENOMIC DNA]</scope>
    <source>
        <strain evidence="2">JCM 18200</strain>
    </source>
</reference>
<evidence type="ECO:0000313" key="2">
    <source>
        <dbReference type="Proteomes" id="UP001501411"/>
    </source>
</evidence>
<gene>
    <name evidence="1" type="ORF">GCM10023231_21650</name>
</gene>
<proteinExistence type="predicted"/>
<dbReference type="Proteomes" id="UP001501411">
    <property type="component" value="Unassembled WGS sequence"/>
</dbReference>
<evidence type="ECO:0000313" key="1">
    <source>
        <dbReference type="EMBL" id="GAA4793124.1"/>
    </source>
</evidence>
<sequence>MGYKVRYEKGTFKTGSCLLQNNKVIVINRFSNIEVKINALLELLQQIEPDVTKLDDKQKQLLFTIKQTKLTL</sequence>
<dbReference type="EMBL" id="BAABIQ010000033">
    <property type="protein sequence ID" value="GAA4793124.1"/>
    <property type="molecule type" value="Genomic_DNA"/>
</dbReference>
<accession>A0ABP9BE53</accession>
<keyword evidence="2" id="KW-1185">Reference proteome</keyword>
<name>A0ABP9BE53_9SPHI</name>